<organism evidence="4 5">
    <name type="scientific">Forsythia ovata</name>
    <dbReference type="NCBI Taxonomy" id="205694"/>
    <lineage>
        <taxon>Eukaryota</taxon>
        <taxon>Viridiplantae</taxon>
        <taxon>Streptophyta</taxon>
        <taxon>Embryophyta</taxon>
        <taxon>Tracheophyta</taxon>
        <taxon>Spermatophyta</taxon>
        <taxon>Magnoliopsida</taxon>
        <taxon>eudicotyledons</taxon>
        <taxon>Gunneridae</taxon>
        <taxon>Pentapetalae</taxon>
        <taxon>asterids</taxon>
        <taxon>lamiids</taxon>
        <taxon>Lamiales</taxon>
        <taxon>Oleaceae</taxon>
        <taxon>Forsythieae</taxon>
        <taxon>Forsythia</taxon>
    </lineage>
</organism>
<evidence type="ECO:0000256" key="1">
    <source>
        <dbReference type="ARBA" id="ARBA00022741"/>
    </source>
</evidence>
<dbReference type="EMBL" id="JBFOLJ010000008">
    <property type="protein sequence ID" value="KAL2515610.1"/>
    <property type="molecule type" value="Genomic_DNA"/>
</dbReference>
<evidence type="ECO:0000259" key="3">
    <source>
        <dbReference type="Pfam" id="PF23559"/>
    </source>
</evidence>
<dbReference type="AlphaFoldDB" id="A0ABD1TSA3"/>
<dbReference type="Proteomes" id="UP001604277">
    <property type="component" value="Unassembled WGS sequence"/>
</dbReference>
<proteinExistence type="predicted"/>
<keyword evidence="1" id="KW-0547">Nucleotide-binding</keyword>
<name>A0ABD1TSA3_9LAMI</name>
<evidence type="ECO:0000256" key="2">
    <source>
        <dbReference type="ARBA" id="ARBA00022840"/>
    </source>
</evidence>
<keyword evidence="5" id="KW-1185">Reference proteome</keyword>
<sequence length="182" mass="20924">MKKQVEKLEDDSGGQDLQPKTLLWVAEGLLKSVKSKSLENVAEEYLLDLVDRNHILACDHSSKGKIKTFRIHDVLRDLCVREAEREKFFCVTNSHLNGIRRHLSNQSHKMRDHHANKISTSVMRPSDEGRLWQVTVVRTSTRGQAMKADFQATFTTNYPKILDLSSYILLVPLNLLHSRVNF</sequence>
<gene>
    <name evidence="4" type="ORF">Fot_29581</name>
</gene>
<dbReference type="Pfam" id="PF23559">
    <property type="entry name" value="WHD_DRP"/>
    <property type="match status" value="1"/>
</dbReference>
<accession>A0ABD1TSA3</accession>
<comment type="caution">
    <text evidence="4">The sequence shown here is derived from an EMBL/GenBank/DDBJ whole genome shotgun (WGS) entry which is preliminary data.</text>
</comment>
<evidence type="ECO:0000313" key="5">
    <source>
        <dbReference type="Proteomes" id="UP001604277"/>
    </source>
</evidence>
<protein>
    <submittedName>
        <fullName evidence="4">Disease resistance protein</fullName>
    </submittedName>
</protein>
<dbReference type="InterPro" id="IPR058922">
    <property type="entry name" value="WHD_DRP"/>
</dbReference>
<evidence type="ECO:0000313" key="4">
    <source>
        <dbReference type="EMBL" id="KAL2515610.1"/>
    </source>
</evidence>
<feature type="domain" description="Disease resistance protein winged helix" evidence="3">
    <location>
        <begin position="23"/>
        <end position="79"/>
    </location>
</feature>
<keyword evidence="2" id="KW-0067">ATP-binding</keyword>
<reference evidence="5" key="1">
    <citation type="submission" date="2024-07" db="EMBL/GenBank/DDBJ databases">
        <title>Two chromosome-level genome assemblies of Korean endemic species Abeliophyllum distichum and Forsythia ovata (Oleaceae).</title>
        <authorList>
            <person name="Jang H."/>
        </authorList>
    </citation>
    <scope>NUCLEOTIDE SEQUENCE [LARGE SCALE GENOMIC DNA]</scope>
</reference>